<dbReference type="Proteomes" id="UP001295444">
    <property type="component" value="Chromosome 02"/>
</dbReference>
<evidence type="ECO:0000313" key="3">
    <source>
        <dbReference type="Proteomes" id="UP001295444"/>
    </source>
</evidence>
<dbReference type="EMBL" id="OW240913">
    <property type="protein sequence ID" value="CAH2252130.1"/>
    <property type="molecule type" value="Genomic_DNA"/>
</dbReference>
<accession>A0AAD1VUD1</accession>
<keyword evidence="3" id="KW-1185">Reference proteome</keyword>
<gene>
    <name evidence="2" type="ORF">PECUL_23A002425</name>
</gene>
<proteinExistence type="predicted"/>
<organism evidence="2 3">
    <name type="scientific">Pelobates cultripes</name>
    <name type="common">Western spadefoot toad</name>
    <dbReference type="NCBI Taxonomy" id="61616"/>
    <lineage>
        <taxon>Eukaryota</taxon>
        <taxon>Metazoa</taxon>
        <taxon>Chordata</taxon>
        <taxon>Craniata</taxon>
        <taxon>Vertebrata</taxon>
        <taxon>Euteleostomi</taxon>
        <taxon>Amphibia</taxon>
        <taxon>Batrachia</taxon>
        <taxon>Anura</taxon>
        <taxon>Pelobatoidea</taxon>
        <taxon>Pelobatidae</taxon>
        <taxon>Pelobates</taxon>
    </lineage>
</organism>
<reference evidence="2" key="1">
    <citation type="submission" date="2022-03" db="EMBL/GenBank/DDBJ databases">
        <authorList>
            <person name="Alioto T."/>
            <person name="Alioto T."/>
            <person name="Gomez Garrido J."/>
        </authorList>
    </citation>
    <scope>NUCLEOTIDE SEQUENCE</scope>
</reference>
<dbReference type="AlphaFoldDB" id="A0AAD1VUD1"/>
<sequence length="146" mass="16530">MTSKGIHRYTDRGEVWTASAIFLSQEYLTLLKSSTILPATWSDHSPILTTIHSPLFKPNDKQWKLNKQILDELEAQTDTRTTLQRYFEENDLPDTDPLMVWAAYPRSIHPVLYPEEEGPTAAGNGTHPASGRTGKLPQRHALPKHV</sequence>
<name>A0AAD1VUD1_PELCU</name>
<evidence type="ECO:0000313" key="2">
    <source>
        <dbReference type="EMBL" id="CAH2252130.1"/>
    </source>
</evidence>
<evidence type="ECO:0008006" key="4">
    <source>
        <dbReference type="Google" id="ProtNLM"/>
    </source>
</evidence>
<feature type="region of interest" description="Disordered" evidence="1">
    <location>
        <begin position="115"/>
        <end position="146"/>
    </location>
</feature>
<protein>
    <recommendedName>
        <fullName evidence="4">Endonuclease/exonuclease/phosphatase domain-containing protein</fullName>
    </recommendedName>
</protein>
<feature type="compositionally biased region" description="Basic residues" evidence="1">
    <location>
        <begin position="137"/>
        <end position="146"/>
    </location>
</feature>
<evidence type="ECO:0000256" key="1">
    <source>
        <dbReference type="SAM" id="MobiDB-lite"/>
    </source>
</evidence>